<dbReference type="Proteomes" id="UP000265520">
    <property type="component" value="Unassembled WGS sequence"/>
</dbReference>
<reference evidence="2 3" key="1">
    <citation type="journal article" date="2018" name="Front. Plant Sci.">
        <title>Red Clover (Trifolium pratense) and Zigzag Clover (T. medium) - A Picture of Genomic Similarities and Differences.</title>
        <authorList>
            <person name="Dluhosova J."/>
            <person name="Istvanek J."/>
            <person name="Nedelnik J."/>
            <person name="Repkova J."/>
        </authorList>
    </citation>
    <scope>NUCLEOTIDE SEQUENCE [LARGE SCALE GENOMIC DNA]</scope>
    <source>
        <strain evidence="3">cv. 10/8</strain>
        <tissue evidence="2">Leaf</tissue>
    </source>
</reference>
<protein>
    <submittedName>
        <fullName evidence="2">Uncharacterized protein</fullName>
    </submittedName>
</protein>
<feature type="compositionally biased region" description="Pro residues" evidence="1">
    <location>
        <begin position="19"/>
        <end position="32"/>
    </location>
</feature>
<keyword evidence="3" id="KW-1185">Reference proteome</keyword>
<accession>A0A392RLE6</accession>
<organism evidence="2 3">
    <name type="scientific">Trifolium medium</name>
    <dbReference type="NCBI Taxonomy" id="97028"/>
    <lineage>
        <taxon>Eukaryota</taxon>
        <taxon>Viridiplantae</taxon>
        <taxon>Streptophyta</taxon>
        <taxon>Embryophyta</taxon>
        <taxon>Tracheophyta</taxon>
        <taxon>Spermatophyta</taxon>
        <taxon>Magnoliopsida</taxon>
        <taxon>eudicotyledons</taxon>
        <taxon>Gunneridae</taxon>
        <taxon>Pentapetalae</taxon>
        <taxon>rosids</taxon>
        <taxon>fabids</taxon>
        <taxon>Fabales</taxon>
        <taxon>Fabaceae</taxon>
        <taxon>Papilionoideae</taxon>
        <taxon>50 kb inversion clade</taxon>
        <taxon>NPAAA clade</taxon>
        <taxon>Hologalegina</taxon>
        <taxon>IRL clade</taxon>
        <taxon>Trifolieae</taxon>
        <taxon>Trifolium</taxon>
    </lineage>
</organism>
<evidence type="ECO:0000256" key="1">
    <source>
        <dbReference type="SAM" id="MobiDB-lite"/>
    </source>
</evidence>
<evidence type="ECO:0000313" key="3">
    <source>
        <dbReference type="Proteomes" id="UP000265520"/>
    </source>
</evidence>
<dbReference type="AlphaFoldDB" id="A0A392RLE6"/>
<sequence length="68" mass="7078">MGLSGDPDMGQKGIQNPNLPRPPNPLLPPPGAMPHAPIHVGTMSQENDLFLDAMDNGSVGSADSDMEV</sequence>
<evidence type="ECO:0000313" key="2">
    <source>
        <dbReference type="EMBL" id="MCI37129.1"/>
    </source>
</evidence>
<comment type="caution">
    <text evidence="2">The sequence shown here is derived from an EMBL/GenBank/DDBJ whole genome shotgun (WGS) entry which is preliminary data.</text>
</comment>
<proteinExistence type="predicted"/>
<feature type="region of interest" description="Disordered" evidence="1">
    <location>
        <begin position="1"/>
        <end position="44"/>
    </location>
</feature>
<dbReference type="EMBL" id="LXQA010241051">
    <property type="protein sequence ID" value="MCI37129.1"/>
    <property type="molecule type" value="Genomic_DNA"/>
</dbReference>
<feature type="non-terminal residue" evidence="2">
    <location>
        <position position="68"/>
    </location>
</feature>
<name>A0A392RLE6_9FABA</name>